<organism evidence="1 2">
    <name type="scientific">Vogesella facilis</name>
    <dbReference type="NCBI Taxonomy" id="1655232"/>
    <lineage>
        <taxon>Bacteria</taxon>
        <taxon>Pseudomonadati</taxon>
        <taxon>Pseudomonadota</taxon>
        <taxon>Betaproteobacteria</taxon>
        <taxon>Neisseriales</taxon>
        <taxon>Chromobacteriaceae</taxon>
        <taxon>Vogesella</taxon>
    </lineage>
</organism>
<reference evidence="2" key="1">
    <citation type="journal article" date="2019" name="Int. J. Syst. Evol. Microbiol.">
        <title>The Global Catalogue of Microorganisms (GCM) 10K type strain sequencing project: providing services to taxonomists for standard genome sequencing and annotation.</title>
        <authorList>
            <consortium name="The Broad Institute Genomics Platform"/>
            <consortium name="The Broad Institute Genome Sequencing Center for Infectious Disease"/>
            <person name="Wu L."/>
            <person name="Ma J."/>
        </authorList>
    </citation>
    <scope>NUCLEOTIDE SEQUENCE [LARGE SCALE GENOMIC DNA]</scope>
    <source>
        <strain evidence="2">KCTC 42742</strain>
    </source>
</reference>
<proteinExistence type="predicted"/>
<dbReference type="EMBL" id="JBHRXN010000001">
    <property type="protein sequence ID" value="MFC3530608.1"/>
    <property type="molecule type" value="Genomic_DNA"/>
</dbReference>
<dbReference type="Proteomes" id="UP001595741">
    <property type="component" value="Unassembled WGS sequence"/>
</dbReference>
<sequence>MHAIPDTLLQLYQRARGLQPAGAISVLQLSATQCAFASGSGAAPASSILLALGTQLGASLFRHAPPTALEMEHAIMLVEDTLAPVRPTLAAASQLYCADACVRALAGHAGVAGDGVLWLPTGQLEYTFGRFAEVVQGRPAALEGLPVDGEFAAALLIMRELTHHLGFAGIHLLPAQ</sequence>
<gene>
    <name evidence="1" type="ORF">ACFOLG_00250</name>
</gene>
<keyword evidence="2" id="KW-1185">Reference proteome</keyword>
<accession>A0ABV7RAM5</accession>
<name>A0ABV7RAM5_9NEIS</name>
<dbReference type="RefSeq" id="WP_386087223.1">
    <property type="nucleotide sequence ID" value="NZ_JBHRXN010000001.1"/>
</dbReference>
<comment type="caution">
    <text evidence="1">The sequence shown here is derived from an EMBL/GenBank/DDBJ whole genome shotgun (WGS) entry which is preliminary data.</text>
</comment>
<evidence type="ECO:0000313" key="2">
    <source>
        <dbReference type="Proteomes" id="UP001595741"/>
    </source>
</evidence>
<evidence type="ECO:0000313" key="1">
    <source>
        <dbReference type="EMBL" id="MFC3530608.1"/>
    </source>
</evidence>
<protein>
    <submittedName>
        <fullName evidence="1">Uncharacterized protein</fullName>
    </submittedName>
</protein>